<protein>
    <recommendedName>
        <fullName evidence="4">Flagellar assembly protein FliH</fullName>
    </recommendedName>
</protein>
<dbReference type="GO" id="GO:0071973">
    <property type="term" value="P:bacterial-type flagellum-dependent cell motility"/>
    <property type="evidence" value="ECO:0007669"/>
    <property type="project" value="InterPro"/>
</dbReference>
<keyword evidence="11" id="KW-0966">Cell projection</keyword>
<dbReference type="STRING" id="1921549.GCA_900128825_00047"/>
<dbReference type="InterPro" id="IPR051472">
    <property type="entry name" value="T3SS_Stator/FliH"/>
</dbReference>
<keyword evidence="8" id="KW-0653">Protein transport</keyword>
<gene>
    <name evidence="11" type="primary">fliH</name>
    <name evidence="11" type="ORF">BUCINSTRO3249_0047</name>
</gene>
<evidence type="ECO:0000256" key="3">
    <source>
        <dbReference type="ARBA" id="ARBA00006602"/>
    </source>
</evidence>
<dbReference type="PANTHER" id="PTHR34982">
    <property type="entry name" value="YOP PROTEINS TRANSLOCATION PROTEIN L"/>
    <property type="match status" value="1"/>
</dbReference>
<evidence type="ECO:0000256" key="8">
    <source>
        <dbReference type="ARBA" id="ARBA00022927"/>
    </source>
</evidence>
<dbReference type="PRINTS" id="PR01003">
    <property type="entry name" value="FLGFLIH"/>
</dbReference>
<proteinExistence type="inferred from homology"/>
<dbReference type="InterPro" id="IPR018035">
    <property type="entry name" value="Flagellar_FliH/T3SS_HrpE"/>
</dbReference>
<evidence type="ECO:0000256" key="5">
    <source>
        <dbReference type="ARBA" id="ARBA00022448"/>
    </source>
</evidence>
<dbReference type="GO" id="GO:0015031">
    <property type="term" value="P:protein transport"/>
    <property type="evidence" value="ECO:0007669"/>
    <property type="project" value="UniProtKB-KW"/>
</dbReference>
<comment type="function">
    <text evidence="1">Needed for flagellar regrowth and assembly.</text>
</comment>
<evidence type="ECO:0000259" key="10">
    <source>
        <dbReference type="Pfam" id="PF02108"/>
    </source>
</evidence>
<keyword evidence="5" id="KW-0813">Transport</keyword>
<comment type="similarity">
    <text evidence="3">Belongs to the FliH family.</text>
</comment>
<dbReference type="Proteomes" id="UP000271849">
    <property type="component" value="Chromosome"/>
</dbReference>
<evidence type="ECO:0000313" key="12">
    <source>
        <dbReference type="Proteomes" id="UP000271849"/>
    </source>
</evidence>
<evidence type="ECO:0000256" key="1">
    <source>
        <dbReference type="ARBA" id="ARBA00003041"/>
    </source>
</evidence>
<name>A0A3B1DVI4_9GAMM</name>
<dbReference type="GO" id="GO:0009288">
    <property type="term" value="C:bacterial-type flagellum"/>
    <property type="evidence" value="ECO:0007669"/>
    <property type="project" value="InterPro"/>
</dbReference>
<dbReference type="RefSeq" id="WP_158348915.1">
    <property type="nucleotide sequence ID" value="NZ_LR025085.1"/>
</dbReference>
<evidence type="ECO:0000256" key="7">
    <source>
        <dbReference type="ARBA" id="ARBA00022795"/>
    </source>
</evidence>
<dbReference type="GO" id="GO:0005829">
    <property type="term" value="C:cytosol"/>
    <property type="evidence" value="ECO:0007669"/>
    <property type="project" value="TreeGrafter"/>
</dbReference>
<sequence>MKKFIKNDLWKKWNPRKLDKSFHLVNFLDGKKYKKILSEPFSKEKKFDKLKYSHIYKKGYNQGWLDGYKKGYYSGWFQGRVAGNNLFLETFSRCIQIQCANLLKKFQIAIYHFNDGFSKRLMRIVLRLSKILVDDIFIINKNYIKEKIKQLTQKSHLMFKKLQLHVHPEDYDIVKKKFGTLMNMYGWIIVLNEKIDTNSYKIITQEGELDASMSSFWNRVNNAANLSD</sequence>
<keyword evidence="11" id="KW-0969">Cilium</keyword>
<keyword evidence="6" id="KW-0963">Cytoplasm</keyword>
<dbReference type="PANTHER" id="PTHR34982:SF1">
    <property type="entry name" value="FLAGELLAR ASSEMBLY PROTEIN FLIH"/>
    <property type="match status" value="1"/>
</dbReference>
<accession>A0A3B1DVI4</accession>
<evidence type="ECO:0000256" key="9">
    <source>
        <dbReference type="ARBA" id="ARBA00023225"/>
    </source>
</evidence>
<keyword evidence="9" id="KW-1006">Bacterial flagellum protein export</keyword>
<feature type="domain" description="Flagellar assembly protein FliH/Type III secretion system HrpE" evidence="10">
    <location>
        <begin position="98"/>
        <end position="220"/>
    </location>
</feature>
<evidence type="ECO:0000256" key="4">
    <source>
        <dbReference type="ARBA" id="ARBA00016507"/>
    </source>
</evidence>
<reference evidence="12" key="1">
    <citation type="submission" date="2018-09" db="EMBL/GenBank/DDBJ databases">
        <authorList>
            <person name="Manzano-Marin A."/>
            <person name="Manzano-Marin A."/>
        </authorList>
    </citation>
    <scope>NUCLEOTIDE SEQUENCE [LARGE SCALE GENOMIC DNA]</scope>
    <source>
        <strain evidence="12">BuCistrobi</strain>
    </source>
</reference>
<dbReference type="Pfam" id="PF02108">
    <property type="entry name" value="FliH"/>
    <property type="match status" value="1"/>
</dbReference>
<dbReference type="OrthoDB" id="6553799at2"/>
<dbReference type="InterPro" id="IPR000563">
    <property type="entry name" value="Flag_FliH"/>
</dbReference>
<dbReference type="EMBL" id="LR025085">
    <property type="protein sequence ID" value="VAX76263.1"/>
    <property type="molecule type" value="Genomic_DNA"/>
</dbReference>
<keyword evidence="7" id="KW-1005">Bacterial flagellum biogenesis</keyword>
<evidence type="ECO:0000313" key="11">
    <source>
        <dbReference type="EMBL" id="VAX76263.1"/>
    </source>
</evidence>
<evidence type="ECO:0000256" key="2">
    <source>
        <dbReference type="ARBA" id="ARBA00004496"/>
    </source>
</evidence>
<dbReference type="GO" id="GO:0044781">
    <property type="term" value="P:bacterial-type flagellum organization"/>
    <property type="evidence" value="ECO:0007669"/>
    <property type="project" value="UniProtKB-KW"/>
</dbReference>
<comment type="subcellular location">
    <subcellularLocation>
        <location evidence="2">Cytoplasm</location>
    </subcellularLocation>
</comment>
<organism evidence="11 12">
    <name type="scientific">Buchnera aphidicola</name>
    <name type="common">Cinara strobi</name>
    <dbReference type="NCBI Taxonomy" id="1921549"/>
    <lineage>
        <taxon>Bacteria</taxon>
        <taxon>Pseudomonadati</taxon>
        <taxon>Pseudomonadota</taxon>
        <taxon>Gammaproteobacteria</taxon>
        <taxon>Enterobacterales</taxon>
        <taxon>Erwiniaceae</taxon>
        <taxon>Buchnera</taxon>
    </lineage>
</organism>
<dbReference type="AlphaFoldDB" id="A0A3B1DVI4"/>
<dbReference type="GO" id="GO:0003774">
    <property type="term" value="F:cytoskeletal motor activity"/>
    <property type="evidence" value="ECO:0007669"/>
    <property type="project" value="InterPro"/>
</dbReference>
<evidence type="ECO:0000256" key="6">
    <source>
        <dbReference type="ARBA" id="ARBA00022490"/>
    </source>
</evidence>
<keyword evidence="11" id="KW-0282">Flagellum</keyword>